<keyword evidence="3" id="KW-1185">Reference proteome</keyword>
<proteinExistence type="predicted"/>
<feature type="domain" description="NERD" evidence="1">
    <location>
        <begin position="14"/>
        <end position="118"/>
    </location>
</feature>
<dbReference type="Gene3D" id="3.40.50.300">
    <property type="entry name" value="P-loop containing nucleotide triphosphate hydrolases"/>
    <property type="match status" value="1"/>
</dbReference>
<sequence length="323" mass="37278">MIYPPKFPNSIDNPAEENVFNALAKLPQNDFDIFYSKCFSGSSGNESSDYEIDFLLIDKRNNCFNGLLIIEVKGGILSYSAKENCWFQNKRRMDHGPDDQAKKNKYNLLKRYKNILRNVPTDWALWFPEGLSSTGSFTPTHLAPWQVMDYQAVDEVEDVIDNIFSNIQERYAYHEGEPIETYKNKLEKSLLRGMGIVQPMNILLKKYEEKYIYLEKMQKMFFEQMYQQKRIAVSGGAGTGKTIMATAAAIDFANEGKNVLLLCYNRMLSEALKKACDHENITAITFHSFAYDFITSIEPDWFADKNTNDHFFNIETLPKNLLS</sequence>
<gene>
    <name evidence="2" type="ORF">OM075_10295</name>
</gene>
<dbReference type="EMBL" id="JAPDPJ010000020">
    <property type="protein sequence ID" value="MCW3786858.1"/>
    <property type="molecule type" value="Genomic_DNA"/>
</dbReference>
<evidence type="ECO:0000313" key="3">
    <source>
        <dbReference type="Proteomes" id="UP001209229"/>
    </source>
</evidence>
<comment type="caution">
    <text evidence="2">The sequence shown here is derived from an EMBL/GenBank/DDBJ whole genome shotgun (WGS) entry which is preliminary data.</text>
</comment>
<dbReference type="InterPro" id="IPR027417">
    <property type="entry name" value="P-loop_NTPase"/>
</dbReference>
<dbReference type="InterPro" id="IPR011528">
    <property type="entry name" value="NERD"/>
</dbReference>
<evidence type="ECO:0000313" key="2">
    <source>
        <dbReference type="EMBL" id="MCW3786858.1"/>
    </source>
</evidence>
<accession>A0AAE3SG29</accession>
<dbReference type="AlphaFoldDB" id="A0AAE3SG29"/>
<dbReference type="SUPFAM" id="SSF52540">
    <property type="entry name" value="P-loop containing nucleoside triphosphate hydrolases"/>
    <property type="match status" value="1"/>
</dbReference>
<name>A0AAE3SG29_9BACT</name>
<dbReference type="RefSeq" id="WP_301190422.1">
    <property type="nucleotide sequence ID" value="NZ_JAPDPJ010000020.1"/>
</dbReference>
<dbReference type="Proteomes" id="UP001209229">
    <property type="component" value="Unassembled WGS sequence"/>
</dbReference>
<organism evidence="2 3">
    <name type="scientific">Plebeiibacterium sediminum</name>
    <dbReference type="NCBI Taxonomy" id="2992112"/>
    <lineage>
        <taxon>Bacteria</taxon>
        <taxon>Pseudomonadati</taxon>
        <taxon>Bacteroidota</taxon>
        <taxon>Bacteroidia</taxon>
        <taxon>Marinilabiliales</taxon>
        <taxon>Marinilabiliaceae</taxon>
        <taxon>Plebeiibacterium</taxon>
    </lineage>
</organism>
<evidence type="ECO:0000259" key="1">
    <source>
        <dbReference type="Pfam" id="PF08378"/>
    </source>
</evidence>
<reference evidence="2" key="1">
    <citation type="submission" date="2022-10" db="EMBL/GenBank/DDBJ databases">
        <authorList>
            <person name="Yu W.X."/>
        </authorList>
    </citation>
    <scope>NUCLEOTIDE SEQUENCE</scope>
    <source>
        <strain evidence="2">AAT</strain>
    </source>
</reference>
<dbReference type="Pfam" id="PF08378">
    <property type="entry name" value="NERD"/>
    <property type="match status" value="1"/>
</dbReference>
<protein>
    <submittedName>
        <fullName evidence="2">NERD domain-containing protein</fullName>
    </submittedName>
</protein>